<name>A0A6N6VZS3_9BACT</name>
<protein>
    <recommendedName>
        <fullName evidence="3">DUF2796 domain-containing protein</fullName>
    </recommendedName>
</protein>
<comment type="caution">
    <text evidence="1">The sequence shown here is derived from an EMBL/GenBank/DDBJ whole genome shotgun (WGS) entry which is preliminary data.</text>
</comment>
<reference evidence="1 2" key="1">
    <citation type="submission" date="2019-10" db="EMBL/GenBank/DDBJ databases">
        <title>New species of Slilvanegrellaceae.</title>
        <authorList>
            <person name="Pitt A."/>
            <person name="Hahn M.W."/>
        </authorList>
    </citation>
    <scope>NUCLEOTIDE SEQUENCE [LARGE SCALE GENOMIC DNA]</scope>
    <source>
        <strain evidence="1 2">SP-Ram-0.45-NSY-1</strain>
    </source>
</reference>
<dbReference type="AlphaFoldDB" id="A0A6N6VZS3"/>
<dbReference type="Proteomes" id="UP000437748">
    <property type="component" value="Unassembled WGS sequence"/>
</dbReference>
<gene>
    <name evidence="1" type="ORF">GCL60_02705</name>
</gene>
<dbReference type="EMBL" id="WFLM01000001">
    <property type="protein sequence ID" value="KAB8040856.1"/>
    <property type="molecule type" value="Genomic_DNA"/>
</dbReference>
<dbReference type="RefSeq" id="WP_153418377.1">
    <property type="nucleotide sequence ID" value="NZ_WFLM01000001.1"/>
</dbReference>
<evidence type="ECO:0000313" key="1">
    <source>
        <dbReference type="EMBL" id="KAB8040856.1"/>
    </source>
</evidence>
<sequence>MKYLREKNIFKSILLASTVYFILPVYAKSADQEFMPNDGAYVQIDLSEKHSNIAEVEIKIPSIMAYGFEGKTKSPEEEKTKKSVDSYLKKNFQNIIIFDKSLECNFKFKKFEEDIINNKISSKFKVTCKSDLLNKKVNFDFSKVFKDVRKINYEVEGKQEIKNSIPLNKGSIIIK</sequence>
<keyword evidence="2" id="KW-1185">Reference proteome</keyword>
<evidence type="ECO:0000313" key="2">
    <source>
        <dbReference type="Proteomes" id="UP000437748"/>
    </source>
</evidence>
<organism evidence="1 2">
    <name type="scientific">Silvanigrella paludirubra</name>
    <dbReference type="NCBI Taxonomy" id="2499159"/>
    <lineage>
        <taxon>Bacteria</taxon>
        <taxon>Pseudomonadati</taxon>
        <taxon>Bdellovibrionota</taxon>
        <taxon>Oligoflexia</taxon>
        <taxon>Silvanigrellales</taxon>
        <taxon>Silvanigrellaceae</taxon>
        <taxon>Silvanigrella</taxon>
    </lineage>
</organism>
<accession>A0A6N6VZS3</accession>
<evidence type="ECO:0008006" key="3">
    <source>
        <dbReference type="Google" id="ProtNLM"/>
    </source>
</evidence>
<proteinExistence type="predicted"/>